<dbReference type="EMBL" id="JAUJYN010000006">
    <property type="protein sequence ID" value="KAK1268180.1"/>
    <property type="molecule type" value="Genomic_DNA"/>
</dbReference>
<dbReference type="Gene3D" id="1.25.40.10">
    <property type="entry name" value="Tetratricopeptide repeat domain"/>
    <property type="match status" value="3"/>
</dbReference>
<feature type="repeat" description="PPR" evidence="2">
    <location>
        <begin position="185"/>
        <end position="219"/>
    </location>
</feature>
<evidence type="ECO:0000256" key="2">
    <source>
        <dbReference type="PROSITE-ProRule" id="PRU00708"/>
    </source>
</evidence>
<accession>A0AAV9AVX0</accession>
<dbReference type="InterPro" id="IPR011990">
    <property type="entry name" value="TPR-like_helical_dom_sf"/>
</dbReference>
<dbReference type="PROSITE" id="PS51375">
    <property type="entry name" value="PPR"/>
    <property type="match status" value="5"/>
</dbReference>
<dbReference type="InterPro" id="IPR002885">
    <property type="entry name" value="PPR_rpt"/>
</dbReference>
<dbReference type="InterPro" id="IPR052308">
    <property type="entry name" value="PPR_domain-containing"/>
</dbReference>
<keyword evidence="4" id="KW-1185">Reference proteome</keyword>
<comment type="caution">
    <text evidence="3">The sequence shown here is derived from an EMBL/GenBank/DDBJ whole genome shotgun (WGS) entry which is preliminary data.</text>
</comment>
<feature type="repeat" description="PPR" evidence="2">
    <location>
        <begin position="220"/>
        <end position="254"/>
    </location>
</feature>
<organism evidence="3 4">
    <name type="scientific">Acorus gramineus</name>
    <name type="common">Dwarf sweet flag</name>
    <dbReference type="NCBI Taxonomy" id="55184"/>
    <lineage>
        <taxon>Eukaryota</taxon>
        <taxon>Viridiplantae</taxon>
        <taxon>Streptophyta</taxon>
        <taxon>Embryophyta</taxon>
        <taxon>Tracheophyta</taxon>
        <taxon>Spermatophyta</taxon>
        <taxon>Magnoliopsida</taxon>
        <taxon>Liliopsida</taxon>
        <taxon>Acoraceae</taxon>
        <taxon>Acorus</taxon>
    </lineage>
</organism>
<feature type="repeat" description="PPR" evidence="2">
    <location>
        <begin position="150"/>
        <end position="184"/>
    </location>
</feature>
<dbReference type="NCBIfam" id="TIGR00756">
    <property type="entry name" value="PPR"/>
    <property type="match status" value="5"/>
</dbReference>
<proteinExistence type="predicted"/>
<dbReference type="PANTHER" id="PTHR47937:SF8">
    <property type="entry name" value="PENTATRICOPEPTIDE REPEAT DOMAIN CONTAINING PROTEIN-RELATED"/>
    <property type="match status" value="1"/>
</dbReference>
<protein>
    <submittedName>
        <fullName evidence="3">Pentatricopeptide repeat-containing protein</fullName>
    </submittedName>
</protein>
<dbReference type="PANTHER" id="PTHR47937">
    <property type="entry name" value="PLASTID TRANSCRIPTIONALLY ACTIVE CHROMOSOME 2-LIKE PROTEIN"/>
    <property type="match status" value="1"/>
</dbReference>
<evidence type="ECO:0000313" key="3">
    <source>
        <dbReference type="EMBL" id="KAK1268180.1"/>
    </source>
</evidence>
<dbReference type="Pfam" id="PF01535">
    <property type="entry name" value="PPR"/>
    <property type="match status" value="2"/>
</dbReference>
<dbReference type="AlphaFoldDB" id="A0AAV9AVX0"/>
<feature type="repeat" description="PPR" evidence="2">
    <location>
        <begin position="255"/>
        <end position="289"/>
    </location>
</feature>
<evidence type="ECO:0000313" key="4">
    <source>
        <dbReference type="Proteomes" id="UP001179952"/>
    </source>
</evidence>
<reference evidence="3" key="1">
    <citation type="journal article" date="2023" name="Nat. Commun.">
        <title>Diploid and tetraploid genomes of Acorus and the evolution of monocots.</title>
        <authorList>
            <person name="Ma L."/>
            <person name="Liu K.W."/>
            <person name="Li Z."/>
            <person name="Hsiao Y.Y."/>
            <person name="Qi Y."/>
            <person name="Fu T."/>
            <person name="Tang G.D."/>
            <person name="Zhang D."/>
            <person name="Sun W.H."/>
            <person name="Liu D.K."/>
            <person name="Li Y."/>
            <person name="Chen G.Z."/>
            <person name="Liu X.D."/>
            <person name="Liao X.Y."/>
            <person name="Jiang Y.T."/>
            <person name="Yu X."/>
            <person name="Hao Y."/>
            <person name="Huang J."/>
            <person name="Zhao X.W."/>
            <person name="Ke S."/>
            <person name="Chen Y.Y."/>
            <person name="Wu W.L."/>
            <person name="Hsu J.L."/>
            <person name="Lin Y.F."/>
            <person name="Huang M.D."/>
            <person name="Li C.Y."/>
            <person name="Huang L."/>
            <person name="Wang Z.W."/>
            <person name="Zhao X."/>
            <person name="Zhong W.Y."/>
            <person name="Peng D.H."/>
            <person name="Ahmad S."/>
            <person name="Lan S."/>
            <person name="Zhang J.S."/>
            <person name="Tsai W.C."/>
            <person name="Van de Peer Y."/>
            <person name="Liu Z.J."/>
        </authorList>
    </citation>
    <scope>NUCLEOTIDE SEQUENCE</scope>
    <source>
        <strain evidence="3">SCP</strain>
    </source>
</reference>
<gene>
    <name evidence="3" type="ORF">QJS04_geneDACA013968</name>
</gene>
<evidence type="ECO:0000256" key="1">
    <source>
        <dbReference type="ARBA" id="ARBA00022737"/>
    </source>
</evidence>
<keyword evidence="1" id="KW-0677">Repeat</keyword>
<reference evidence="3" key="2">
    <citation type="submission" date="2023-06" db="EMBL/GenBank/DDBJ databases">
        <authorList>
            <person name="Ma L."/>
            <person name="Liu K.-W."/>
            <person name="Li Z."/>
            <person name="Hsiao Y.-Y."/>
            <person name="Qi Y."/>
            <person name="Fu T."/>
            <person name="Tang G."/>
            <person name="Zhang D."/>
            <person name="Sun W.-H."/>
            <person name="Liu D.-K."/>
            <person name="Li Y."/>
            <person name="Chen G.-Z."/>
            <person name="Liu X.-D."/>
            <person name="Liao X.-Y."/>
            <person name="Jiang Y.-T."/>
            <person name="Yu X."/>
            <person name="Hao Y."/>
            <person name="Huang J."/>
            <person name="Zhao X.-W."/>
            <person name="Ke S."/>
            <person name="Chen Y.-Y."/>
            <person name="Wu W.-L."/>
            <person name="Hsu J.-L."/>
            <person name="Lin Y.-F."/>
            <person name="Huang M.-D."/>
            <person name="Li C.-Y."/>
            <person name="Huang L."/>
            <person name="Wang Z.-W."/>
            <person name="Zhao X."/>
            <person name="Zhong W.-Y."/>
            <person name="Peng D.-H."/>
            <person name="Ahmad S."/>
            <person name="Lan S."/>
            <person name="Zhang J.-S."/>
            <person name="Tsai W.-C."/>
            <person name="Van De Peer Y."/>
            <person name="Liu Z.-J."/>
        </authorList>
    </citation>
    <scope>NUCLEOTIDE SEQUENCE</scope>
    <source>
        <strain evidence="3">SCP</strain>
        <tissue evidence="3">Leaves</tissue>
    </source>
</reference>
<dbReference type="Pfam" id="PF12854">
    <property type="entry name" value="PPR_1"/>
    <property type="match status" value="1"/>
</dbReference>
<sequence>MIQTSFLSKTLISSIRSFSSSSPPPHYQTLTLPDLLKTGLTPTPHSLNDLLTLLFRCRRFSLLLHVFSQMGSNGVSVDSRAHSIVARALIEDRRFDEAEDFIVRHKRRGLYDQELLWSSLIRGVCVYGGNPEKALSLLRDCLSDRAVRLDVVVYSSVVDGLCKKGYLEKALDVCESMRRNGIHPNIVTYNSVINCLCREGCLAEAFRLFDSLKQNNLHPTIITYATLIVALCRRGFIQDASQLLDRMVLEDLAPNAIIYNSLINGYCRFGLMEEALKLLLDLEKSFGKPDPCTISALINGFCVRGDLEGALVFFNEYERRETSPDFLGYVHMIKGLHARGRLEEARSVLRVMLLNHSVIDLINEAGEEVKVDSLVDLLGLLCQQGSIQEALNILGEVRSIAFPFGGLSDGNVERMDRTSDLNHISCKTVGEESIIKDCDDLMEEPLWKDFNSSYSIVASLCSKGELKEASRLVKEMLLGWGHLKKLVVTVAKVGSLSIDCIAGDM</sequence>
<dbReference type="Pfam" id="PF13041">
    <property type="entry name" value="PPR_2"/>
    <property type="match status" value="2"/>
</dbReference>
<feature type="repeat" description="PPR" evidence="2">
    <location>
        <begin position="290"/>
        <end position="324"/>
    </location>
</feature>
<name>A0AAV9AVX0_ACOGR</name>
<dbReference type="Proteomes" id="UP001179952">
    <property type="component" value="Unassembled WGS sequence"/>
</dbReference>